<dbReference type="SUPFAM" id="SSF53955">
    <property type="entry name" value="Lysozyme-like"/>
    <property type="match status" value="1"/>
</dbReference>
<reference evidence="2 3" key="1">
    <citation type="submission" date="2023-05" db="EMBL/GenBank/DDBJ databases">
        <title>Chelatococcus sp. nov., a moderately thermophilic bacterium isolated from hot spring microbial mat.</title>
        <authorList>
            <person name="Hu C.-J."/>
            <person name="Li W.-J."/>
        </authorList>
    </citation>
    <scope>NUCLEOTIDE SEQUENCE [LARGE SCALE GENOMIC DNA]</scope>
    <source>
        <strain evidence="2 3">SYSU G07232</strain>
    </source>
</reference>
<protein>
    <submittedName>
        <fullName evidence="2">Lytic transglycosylase domain-containing protein</fullName>
    </submittedName>
</protein>
<dbReference type="Proteomes" id="UP001321492">
    <property type="component" value="Unassembled WGS sequence"/>
</dbReference>
<dbReference type="EMBL" id="JASJEV010000009">
    <property type="protein sequence ID" value="MDJ1159372.1"/>
    <property type="molecule type" value="Genomic_DNA"/>
</dbReference>
<sequence length="357" mass="36828">MFLFTTPATRETAPAAATPVVNAIRQGADRTGVEFDYLLRTAQRESALDPSAKAKTSSASGLFQFIEQTWLGIVKGEGAKHGLSGYAGAIAERGNGGFTVDDPVVKQEILALRSDPQIAAVMAGALAQRNREALSATLGREPSAGDLYVAHVLGARGAADLIRTAQTAPTQSAAALFPEAASANRAIFYDKSGRARGAGEVYAALAASHAAMGNPIAVAMPPASAAPPSGPFTVARADGPAMHGLFRTEGRRGPVSEAVTRLWSAEAARSKRPEAPGARATLSFFPRSDDGGARIAALTPAAPEESLEDGPPRLVDAPLPPPRPAELGGSAKAARADGTAARSPLDLRSFMTTRRST</sequence>
<gene>
    <name evidence="2" type="ORF">QNA08_14130</name>
</gene>
<accession>A0ABT7AJ18</accession>
<keyword evidence="3" id="KW-1185">Reference proteome</keyword>
<dbReference type="InterPro" id="IPR023346">
    <property type="entry name" value="Lysozyme-like_dom_sf"/>
</dbReference>
<evidence type="ECO:0000313" key="2">
    <source>
        <dbReference type="EMBL" id="MDJ1159372.1"/>
    </source>
</evidence>
<feature type="region of interest" description="Disordered" evidence="1">
    <location>
        <begin position="301"/>
        <end position="357"/>
    </location>
</feature>
<feature type="region of interest" description="Disordered" evidence="1">
    <location>
        <begin position="265"/>
        <end position="286"/>
    </location>
</feature>
<organism evidence="2 3">
    <name type="scientific">Chelatococcus albus</name>
    <dbReference type="NCBI Taxonomy" id="3047466"/>
    <lineage>
        <taxon>Bacteria</taxon>
        <taxon>Pseudomonadati</taxon>
        <taxon>Pseudomonadota</taxon>
        <taxon>Alphaproteobacteria</taxon>
        <taxon>Hyphomicrobiales</taxon>
        <taxon>Chelatococcaceae</taxon>
        <taxon>Chelatococcus</taxon>
    </lineage>
</organism>
<evidence type="ECO:0000256" key="1">
    <source>
        <dbReference type="SAM" id="MobiDB-lite"/>
    </source>
</evidence>
<feature type="compositionally biased region" description="Low complexity" evidence="1">
    <location>
        <begin position="331"/>
        <end position="341"/>
    </location>
</feature>
<dbReference type="Gene3D" id="1.10.530.10">
    <property type="match status" value="1"/>
</dbReference>
<evidence type="ECO:0000313" key="3">
    <source>
        <dbReference type="Proteomes" id="UP001321492"/>
    </source>
</evidence>
<comment type="caution">
    <text evidence="2">The sequence shown here is derived from an EMBL/GenBank/DDBJ whole genome shotgun (WGS) entry which is preliminary data.</text>
</comment>
<proteinExistence type="predicted"/>
<name>A0ABT7AJ18_9HYPH</name>
<dbReference type="RefSeq" id="WP_283741374.1">
    <property type="nucleotide sequence ID" value="NZ_JASJEV010000009.1"/>
</dbReference>